<dbReference type="EMBL" id="SPQU01000024">
    <property type="protein sequence ID" value="TFV30961.1"/>
    <property type="molecule type" value="Genomic_DNA"/>
</dbReference>
<name>A0A4Y9KWS1_9BRAD</name>
<accession>A0A4Y9KWS1</accession>
<evidence type="ECO:0000313" key="2">
    <source>
        <dbReference type="Proteomes" id="UP000298225"/>
    </source>
</evidence>
<reference evidence="1 2" key="1">
    <citation type="submission" date="2019-03" db="EMBL/GenBank/DDBJ databases">
        <title>Bradyrhizobium strains diversity isolated from Chamaecrista fasciculata.</title>
        <authorList>
            <person name="Urquiaga M.C.O."/>
            <person name="Hungria M."/>
            <person name="Delamuta J.R.M."/>
        </authorList>
    </citation>
    <scope>NUCLEOTIDE SEQUENCE [LARGE SCALE GENOMIC DNA]</scope>
    <source>
        <strain evidence="1 2">CNPSo 3424</strain>
    </source>
</reference>
<protein>
    <submittedName>
        <fullName evidence="1">Uncharacterized protein</fullName>
    </submittedName>
</protein>
<dbReference type="AlphaFoldDB" id="A0A4Y9KWS1"/>
<sequence>MGTSALEDDDRHSMGLVTDHAHWKPVLVALESGIPASATTIQQEHRWDQQAARYFMGPHVKIEIRDARTWAMSEPERIALEARIRAATPPEWNGPDLVIAWRPAGG</sequence>
<evidence type="ECO:0000313" key="1">
    <source>
        <dbReference type="EMBL" id="TFV30961.1"/>
    </source>
</evidence>
<dbReference type="RefSeq" id="WP_135171491.1">
    <property type="nucleotide sequence ID" value="NZ_SPQU01000024.1"/>
</dbReference>
<dbReference type="Proteomes" id="UP000298225">
    <property type="component" value="Unassembled WGS sequence"/>
</dbReference>
<proteinExistence type="predicted"/>
<organism evidence="1 2">
    <name type="scientific">Bradyrhizobium frederickii</name>
    <dbReference type="NCBI Taxonomy" id="2560054"/>
    <lineage>
        <taxon>Bacteria</taxon>
        <taxon>Pseudomonadati</taxon>
        <taxon>Pseudomonadota</taxon>
        <taxon>Alphaproteobacteria</taxon>
        <taxon>Hyphomicrobiales</taxon>
        <taxon>Nitrobacteraceae</taxon>
        <taxon>Bradyrhizobium</taxon>
    </lineage>
</organism>
<keyword evidence="2" id="KW-1185">Reference proteome</keyword>
<gene>
    <name evidence="1" type="ORF">E4K66_32795</name>
</gene>
<comment type="caution">
    <text evidence="1">The sequence shown here is derived from an EMBL/GenBank/DDBJ whole genome shotgun (WGS) entry which is preliminary data.</text>
</comment>